<reference evidence="1" key="1">
    <citation type="submission" date="2021-08" db="EMBL/GenBank/DDBJ databases">
        <authorList>
            <person name="Nwanade C."/>
            <person name="Wang M."/>
            <person name="Masoudi A."/>
            <person name="Yu Z."/>
            <person name="Liu J."/>
        </authorList>
    </citation>
    <scope>NUCLEOTIDE SEQUENCE</scope>
    <source>
        <strain evidence="1">S056</strain>
    </source>
</reference>
<dbReference type="SUPFAM" id="SSF110857">
    <property type="entry name" value="Gamma-glutamyl cyclotransferase-like"/>
    <property type="match status" value="1"/>
</dbReference>
<protein>
    <submittedName>
        <fullName evidence="1">Gamma-glutamylcyclotransferase</fullName>
    </submittedName>
</protein>
<dbReference type="InterPro" id="IPR036568">
    <property type="entry name" value="GGCT-like_sf"/>
</dbReference>
<sequence length="200" mass="21969">MKDPFFFGYGSLVNRRTHSYENAQPARLSGWRRAWRASPLRAVCYLTAVPVEGGEIDGLIASVPGADWDALDLRERAYVRVPLNGQTGNGQTGNGQSENGSVAHQAGEVDLAVYAIEPGAHFDPTRDNPVLLSYLDVVVQGYLDVFGRAGVDHFFQTTDGWHAPIRNDRADPIYPRAQVTSAEEKDLVDGWLKDLAAEVE</sequence>
<evidence type="ECO:0000313" key="1">
    <source>
        <dbReference type="EMBL" id="UWP95860.1"/>
    </source>
</evidence>
<gene>
    <name evidence="1" type="ORF">K3X48_02330</name>
</gene>
<accession>A0A9Q9HFH9</accession>
<dbReference type="EMBL" id="CP080776">
    <property type="protein sequence ID" value="UWP95860.1"/>
    <property type="molecule type" value="Genomic_DNA"/>
</dbReference>
<dbReference type="Proteomes" id="UP001057991">
    <property type="component" value="Chromosome"/>
</dbReference>
<organism evidence="1 2">
    <name type="scientific">Aliiroseovarius crassostreae</name>
    <dbReference type="NCBI Taxonomy" id="154981"/>
    <lineage>
        <taxon>Bacteria</taxon>
        <taxon>Pseudomonadati</taxon>
        <taxon>Pseudomonadota</taxon>
        <taxon>Alphaproteobacteria</taxon>
        <taxon>Rhodobacterales</taxon>
        <taxon>Paracoccaceae</taxon>
        <taxon>Aliiroseovarius</taxon>
    </lineage>
</organism>
<dbReference type="RefSeq" id="WP_259806282.1">
    <property type="nucleotide sequence ID" value="NZ_CP080776.1"/>
</dbReference>
<dbReference type="CDD" id="cd06661">
    <property type="entry name" value="GGCT_like"/>
    <property type="match status" value="1"/>
</dbReference>
<dbReference type="Gene3D" id="3.10.490.10">
    <property type="entry name" value="Gamma-glutamyl cyclotransferase-like"/>
    <property type="match status" value="1"/>
</dbReference>
<proteinExistence type="predicted"/>
<dbReference type="InterPro" id="IPR013024">
    <property type="entry name" value="GGCT-like"/>
</dbReference>
<name>A0A9Q9HFH9_9RHOB</name>
<evidence type="ECO:0000313" key="2">
    <source>
        <dbReference type="Proteomes" id="UP001057991"/>
    </source>
</evidence>
<dbReference type="AlphaFoldDB" id="A0A9Q9HFH9"/>